<evidence type="ECO:0000256" key="1">
    <source>
        <dbReference type="ARBA" id="ARBA00004370"/>
    </source>
</evidence>
<gene>
    <name evidence="6" type="ORF">BBOV_II000430</name>
</gene>
<dbReference type="Proteomes" id="UP000002173">
    <property type="component" value="Unassembled WGS sequence"/>
</dbReference>
<reference evidence="7" key="2">
    <citation type="journal article" date="2020" name="Data Brief">
        <title>Transcriptome dataset of Babesia bovis life stages within vertebrate and invertebrate hosts.</title>
        <authorList>
            <person name="Ueti M.W."/>
            <person name="Johnson W.C."/>
            <person name="Kappmeyer L.S."/>
            <person name="Herndon D.R."/>
            <person name="Mousel M.R."/>
            <person name="Reif K.E."/>
            <person name="Taus N.S."/>
            <person name="Ifeonu O.O."/>
            <person name="Silva J.C."/>
            <person name="Suarez C.E."/>
            <person name="Brayton K.A."/>
        </authorList>
    </citation>
    <scope>NUCLEOTIDE SEQUENCE [LARGE SCALE GENOMIC DNA]</scope>
</reference>
<evidence type="ECO:0000256" key="2">
    <source>
        <dbReference type="ARBA" id="ARBA00022692"/>
    </source>
</evidence>
<name>A7ASU2_BABBO</name>
<reference evidence="7" key="3">
    <citation type="journal article" date="2021" name="Int. J. Parasitol.">
        <title>Comparative analysis of gene expression between Babesia bovis blood stages and kinetes allowed by improved genome annotation.</title>
        <authorList>
            <person name="Ueti M.W."/>
            <person name="Johnson W.C."/>
            <person name="Kappmeyer L.S."/>
            <person name="Herndon D.R."/>
            <person name="Mousel M.R."/>
            <person name="Reif K.E."/>
            <person name="Taus N.S."/>
            <person name="Ifeonu O.O."/>
            <person name="Silva J.C."/>
            <person name="Suarez C.E."/>
            <person name="Brayton K.A."/>
        </authorList>
    </citation>
    <scope>NUCLEOTIDE SEQUENCE [LARGE SCALE GENOMIC DNA]</scope>
</reference>
<evidence type="ECO:0000256" key="5">
    <source>
        <dbReference type="RuleBase" id="RU363076"/>
    </source>
</evidence>
<dbReference type="InterPro" id="IPR002994">
    <property type="entry name" value="Surf1/Shy1"/>
</dbReference>
<dbReference type="PROSITE" id="PS50895">
    <property type="entry name" value="SURF1"/>
    <property type="match status" value="1"/>
</dbReference>
<protein>
    <recommendedName>
        <fullName evidence="5">SURF1-like protein</fullName>
    </recommendedName>
</protein>
<organism evidence="6 7">
    <name type="scientific">Babesia bovis</name>
    <dbReference type="NCBI Taxonomy" id="5865"/>
    <lineage>
        <taxon>Eukaryota</taxon>
        <taxon>Sar</taxon>
        <taxon>Alveolata</taxon>
        <taxon>Apicomplexa</taxon>
        <taxon>Aconoidasida</taxon>
        <taxon>Piroplasmida</taxon>
        <taxon>Babesiidae</taxon>
        <taxon>Babesia</taxon>
    </lineage>
</organism>
<keyword evidence="5" id="KW-0496">Mitochondrion</keyword>
<dbReference type="KEGG" id="bbo:BBOV_II000430"/>
<dbReference type="STRING" id="5865.A7ASU2"/>
<dbReference type="InterPro" id="IPR045214">
    <property type="entry name" value="Surf1/Surf4"/>
</dbReference>
<sequence length="432" mass="49491">MSHYKRVNTKSLVKKFKKASNKLDKSNTTCTSGSSDQPFLTLPRDGRPLRCTDDQWLYLPTMREIDIFRKSKILNEKPILLENNIVVRLVDLHNTVTSPVGNSVFYGEYGLRGNELLRILILGTSVCTVLCFLGYWQLNRRAWKIDILNYRTMALGQPLVKLSSFSDLESILYDSNAGQSTVAYRCVECTGILDSSETMLVGPRSSLFESYGNPAGFYVIMPLRFRDGSSVLVNLGWLEKDTVLQHQTSPEMVTLRGVIVTGEMDESIKASIKVYIADLYRKICSKFGYQTSPAVISVNHPMRLLSDDGRPVFRYLDPFSMSKYIDTESRNMTERYMLNAYDILHHDDAKLKEEDSQSAMDYRFKAKTAVGKNTNSHEPRYQRRQKSDYLLFYADPDTHTNYAYQWFLMAGSIASLCIYKLLRVKTKLKLLI</sequence>
<evidence type="ECO:0000256" key="4">
    <source>
        <dbReference type="ARBA" id="ARBA00023136"/>
    </source>
</evidence>
<feature type="transmembrane region" description="Helical" evidence="5">
    <location>
        <begin position="403"/>
        <end position="422"/>
    </location>
</feature>
<dbReference type="GeneID" id="5477795"/>
<comment type="subcellular location">
    <subcellularLocation>
        <location evidence="1">Membrane</location>
    </subcellularLocation>
    <subcellularLocation>
        <location evidence="5">Mitochondrion inner membrane</location>
        <topology evidence="5">Multi-pass membrane protein</topology>
    </subcellularLocation>
</comment>
<accession>A7ASU2</accession>
<keyword evidence="7" id="KW-1185">Reference proteome</keyword>
<comment type="similarity">
    <text evidence="5">Belongs to the SURF1 family.</text>
</comment>
<dbReference type="GO" id="GO:0005743">
    <property type="term" value="C:mitochondrial inner membrane"/>
    <property type="evidence" value="ECO:0007669"/>
    <property type="project" value="UniProtKB-SubCell"/>
</dbReference>
<dbReference type="PANTHER" id="PTHR23427">
    <property type="entry name" value="SURFEIT LOCUS PROTEIN"/>
    <property type="match status" value="1"/>
</dbReference>
<dbReference type="EMBL" id="AAXT01000003">
    <property type="protein sequence ID" value="EDO06003.1"/>
    <property type="molecule type" value="Genomic_DNA"/>
</dbReference>
<keyword evidence="2 5" id="KW-0812">Transmembrane</keyword>
<dbReference type="VEuPathDB" id="PiroplasmaDB:BBOV_II000430"/>
<dbReference type="AlphaFoldDB" id="A7ASU2"/>
<feature type="transmembrane region" description="Helical" evidence="5">
    <location>
        <begin position="116"/>
        <end position="136"/>
    </location>
</feature>
<dbReference type="OMA" id="CTKDQWL"/>
<dbReference type="RefSeq" id="XP_001609571.1">
    <property type="nucleotide sequence ID" value="XM_001609521.1"/>
</dbReference>
<reference evidence="6 7" key="1">
    <citation type="journal article" date="2007" name="PLoS Pathog.">
        <title>Genome sequence of Babesia bovis and comparative analysis of apicomplexan hemoprotozoa.</title>
        <authorList>
            <person name="Brayton K.A."/>
            <person name="Lau A.O.T."/>
            <person name="Herndon D.R."/>
            <person name="Hannick L."/>
            <person name="Kappmeyer L.S."/>
            <person name="Berens S.J."/>
            <person name="Bidwell S.L."/>
            <person name="Brown W.C."/>
            <person name="Crabtree J."/>
            <person name="Fadrosh D."/>
            <person name="Feldblum T."/>
            <person name="Forberger H.A."/>
            <person name="Haas B.J."/>
            <person name="Howell J.M."/>
            <person name="Khouri H."/>
            <person name="Koo H."/>
            <person name="Mann D.J."/>
            <person name="Norimine J."/>
            <person name="Paulsen I.T."/>
            <person name="Radune D."/>
            <person name="Ren Q."/>
            <person name="Smith R.K. Jr."/>
            <person name="Suarez C.E."/>
            <person name="White O."/>
            <person name="Wortman J.R."/>
            <person name="Knowles D.P. Jr."/>
            <person name="McElwain T.F."/>
            <person name="Nene V.M."/>
        </authorList>
    </citation>
    <scope>NUCLEOTIDE SEQUENCE [LARGE SCALE GENOMIC DNA]</scope>
    <source>
        <strain evidence="6">T2Bo</strain>
    </source>
</reference>
<keyword evidence="4 5" id="KW-0472">Membrane</keyword>
<evidence type="ECO:0000313" key="6">
    <source>
        <dbReference type="EMBL" id="EDO06003.1"/>
    </source>
</evidence>
<evidence type="ECO:0000256" key="3">
    <source>
        <dbReference type="ARBA" id="ARBA00022989"/>
    </source>
</evidence>
<dbReference type="InParanoid" id="A7ASU2"/>
<keyword evidence="5" id="KW-0999">Mitochondrion inner membrane</keyword>
<keyword evidence="3 5" id="KW-1133">Transmembrane helix</keyword>
<dbReference type="PANTHER" id="PTHR23427:SF2">
    <property type="entry name" value="SURFEIT LOCUS PROTEIN 1"/>
    <property type="match status" value="1"/>
</dbReference>
<dbReference type="CDD" id="cd06662">
    <property type="entry name" value="SURF1"/>
    <property type="match status" value="1"/>
</dbReference>
<comment type="caution">
    <text evidence="6">The sequence shown here is derived from an EMBL/GenBank/DDBJ whole genome shotgun (WGS) entry which is preliminary data.</text>
</comment>
<dbReference type="FunCoup" id="A7ASU2">
    <property type="interactions" value="3"/>
</dbReference>
<proteinExistence type="inferred from homology"/>
<evidence type="ECO:0000313" key="7">
    <source>
        <dbReference type="Proteomes" id="UP000002173"/>
    </source>
</evidence>
<comment type="function">
    <text evidence="5">Probably involved in the biogenesis of the COX complex.</text>
</comment>
<dbReference type="eggNOG" id="KOG1563">
    <property type="taxonomic scope" value="Eukaryota"/>
</dbReference>
<dbReference type="Pfam" id="PF02104">
    <property type="entry name" value="SURF1"/>
    <property type="match status" value="1"/>
</dbReference>